<protein>
    <recommendedName>
        <fullName evidence="2">RING-type domain-containing protein</fullName>
    </recommendedName>
</protein>
<gene>
    <name evidence="1" type="ORF">TPC1_30899</name>
</gene>
<dbReference type="EMBL" id="GDID01007000">
    <property type="protein sequence ID" value="JAP89606.1"/>
    <property type="molecule type" value="Transcribed_RNA"/>
</dbReference>
<name>A0A146K1L3_9EUKA</name>
<reference evidence="1" key="1">
    <citation type="submission" date="2015-07" db="EMBL/GenBank/DDBJ databases">
        <title>Adaptation to a free-living lifestyle via gene acquisitions in the diplomonad Trepomonas sp. PC1.</title>
        <authorList>
            <person name="Xu F."/>
            <person name="Jerlstrom-Hultqvist J."/>
            <person name="Kolisko M."/>
            <person name="Simpson A.G.B."/>
            <person name="Roger A.J."/>
            <person name="Svard S.G."/>
            <person name="Andersson J.O."/>
        </authorList>
    </citation>
    <scope>NUCLEOTIDE SEQUENCE</scope>
    <source>
        <strain evidence="1">PC1</strain>
    </source>
</reference>
<accession>A0A146K1L3</accession>
<feature type="non-terminal residue" evidence="1">
    <location>
        <position position="1"/>
    </location>
</feature>
<dbReference type="AlphaFoldDB" id="A0A146K1L3"/>
<sequence>GSFDFLLLHNCKMDRFINQQSVFYLQFQKCKKMADNYVLELRKQVQDYNTDSVFVHCVQKGVEVQLQSIPQFIKQLCEICTQKLVEADNQAIIDYFCAKHNLKQDQLLQIAENISFLLFRQKLSPIILQTPLFLVAINKRLASTQKIHFLPSNDQFFHALPLKPIFAEARTCFMCKQLQTQFVTVYKCQDQVCLQCFQQQMQKVQRMQCPRCTKPFQGVQFDTEYYQLITKCKFQCQTCTREGSYQKMLSHVCSLQGQSQQLIEKQLEKYQAYQEKLMKYTLVQVTEADSFERELQTIKSSGFDAEITTYSQLVKNLIEFGLGKPMSSFSTENQGLEPLCLTMTSDTAQSAQSPMSSFRSPDPLRQSTLRTVEKMELSGSFSTKGNQRLKNDEEYTAQLEEQLRSTGLKIKELETIHQHYLEQHEEDQLRLQKMEQKLQKRDQFIKFILGQKKETE</sequence>
<evidence type="ECO:0008006" key="2">
    <source>
        <dbReference type="Google" id="ProtNLM"/>
    </source>
</evidence>
<organism evidence="1">
    <name type="scientific">Trepomonas sp. PC1</name>
    <dbReference type="NCBI Taxonomy" id="1076344"/>
    <lineage>
        <taxon>Eukaryota</taxon>
        <taxon>Metamonada</taxon>
        <taxon>Diplomonadida</taxon>
        <taxon>Hexamitidae</taxon>
        <taxon>Hexamitinae</taxon>
        <taxon>Trepomonas</taxon>
    </lineage>
</organism>
<proteinExistence type="predicted"/>
<evidence type="ECO:0000313" key="1">
    <source>
        <dbReference type="EMBL" id="JAP89606.1"/>
    </source>
</evidence>